<organism evidence="1 2">
    <name type="scientific">Kitasatospora phosalacinea</name>
    <dbReference type="NCBI Taxonomy" id="2065"/>
    <lineage>
        <taxon>Bacteria</taxon>
        <taxon>Bacillati</taxon>
        <taxon>Actinomycetota</taxon>
        <taxon>Actinomycetes</taxon>
        <taxon>Kitasatosporales</taxon>
        <taxon>Streptomycetaceae</taxon>
        <taxon>Kitasatospora</taxon>
    </lineage>
</organism>
<evidence type="ECO:0000313" key="2">
    <source>
        <dbReference type="Proteomes" id="UP001165143"/>
    </source>
</evidence>
<evidence type="ECO:0000313" key="1">
    <source>
        <dbReference type="EMBL" id="GLW57948.1"/>
    </source>
</evidence>
<gene>
    <name evidence="1" type="ORF">Kpho01_59590</name>
</gene>
<name>A0A9W6PNB2_9ACTN</name>
<comment type="caution">
    <text evidence="1">The sequence shown here is derived from an EMBL/GenBank/DDBJ whole genome shotgun (WGS) entry which is preliminary data.</text>
</comment>
<dbReference type="Proteomes" id="UP001165143">
    <property type="component" value="Unassembled WGS sequence"/>
</dbReference>
<reference evidence="1" key="1">
    <citation type="submission" date="2023-02" db="EMBL/GenBank/DDBJ databases">
        <title>Kitasatospora phosalacinea NBRC 14362.</title>
        <authorList>
            <person name="Ichikawa N."/>
            <person name="Sato H."/>
            <person name="Tonouchi N."/>
        </authorList>
    </citation>
    <scope>NUCLEOTIDE SEQUENCE</scope>
    <source>
        <strain evidence="1">NBRC 14362</strain>
    </source>
</reference>
<dbReference type="AlphaFoldDB" id="A0A9W6PNB2"/>
<dbReference type="EMBL" id="BSRX01000045">
    <property type="protein sequence ID" value="GLW57948.1"/>
    <property type="molecule type" value="Genomic_DNA"/>
</dbReference>
<proteinExistence type="predicted"/>
<dbReference type="OrthoDB" id="281728at2"/>
<accession>A0A9W6PNB2</accession>
<dbReference type="RefSeq" id="WP_158715155.1">
    <property type="nucleotide sequence ID" value="NZ_BSRX01000045.1"/>
</dbReference>
<sequence>MDDESVVSEELAGAAVVSEELAGFLREAAEYRPVLVAGCGCEDCGGRVFTVWVDDVEGCAARECVGCGGRAFLADSAEVWQEAEPGGAECPCGGDEFEAAVGFSLTADGSVRWVTVGLRCTRDGAVGVYADWKIDYTPTDHLLRAL</sequence>
<protein>
    <submittedName>
        <fullName evidence="1">Uncharacterized protein</fullName>
    </submittedName>
</protein>